<evidence type="ECO:0000313" key="2">
    <source>
        <dbReference type="Proteomes" id="UP001314796"/>
    </source>
</evidence>
<evidence type="ECO:0000313" key="1">
    <source>
        <dbReference type="EMBL" id="MBM7614087.1"/>
    </source>
</evidence>
<accession>A0ABS2NMM5</accession>
<name>A0ABS2NMM5_9FIRM</name>
<sequence>MIQIDDAGSGSLLGGTVIGALRVETGEYHYDIIPLKYYQGENFSQKKYIHHVVDIIDHAFKKLQVSKDEPIEVCRGYMFESLNKWLKNEAYQFNSTKIEEPLQSIIEKTFDDYAIGLGLPESFITYTKYPFHFHRILKWVYADYPYRSQLCKTGWKSWNKYGKLDISVSDEYIKNRDWTCLKCNQVIPRNTVAAVKSYTSNRPNKIYLHPHCLN</sequence>
<dbReference type="RefSeq" id="WP_204400357.1">
    <property type="nucleotide sequence ID" value="NZ_JAFBEE010000002.1"/>
</dbReference>
<dbReference type="EMBL" id="JAFBEE010000002">
    <property type="protein sequence ID" value="MBM7614087.1"/>
    <property type="molecule type" value="Genomic_DNA"/>
</dbReference>
<dbReference type="Proteomes" id="UP001314796">
    <property type="component" value="Unassembled WGS sequence"/>
</dbReference>
<reference evidence="1 2" key="1">
    <citation type="submission" date="2021-01" db="EMBL/GenBank/DDBJ databases">
        <title>Genomic Encyclopedia of Type Strains, Phase IV (KMG-IV): sequencing the most valuable type-strain genomes for metagenomic binning, comparative biology and taxonomic classification.</title>
        <authorList>
            <person name="Goeker M."/>
        </authorList>
    </citation>
    <scope>NUCLEOTIDE SEQUENCE [LARGE SCALE GENOMIC DNA]</scope>
    <source>
        <strain evidence="1 2">DSM 25890</strain>
    </source>
</reference>
<gene>
    <name evidence="1" type="ORF">JOC73_000596</name>
</gene>
<keyword evidence="2" id="KW-1185">Reference proteome</keyword>
<organism evidence="1 2">
    <name type="scientific">Alkaliphilus hydrothermalis</name>
    <dbReference type="NCBI Taxonomy" id="1482730"/>
    <lineage>
        <taxon>Bacteria</taxon>
        <taxon>Bacillati</taxon>
        <taxon>Bacillota</taxon>
        <taxon>Clostridia</taxon>
        <taxon>Peptostreptococcales</taxon>
        <taxon>Natronincolaceae</taxon>
        <taxon>Alkaliphilus</taxon>
    </lineage>
</organism>
<protein>
    <submittedName>
        <fullName evidence="1">Uncharacterized protein</fullName>
    </submittedName>
</protein>
<proteinExistence type="predicted"/>
<comment type="caution">
    <text evidence="1">The sequence shown here is derived from an EMBL/GenBank/DDBJ whole genome shotgun (WGS) entry which is preliminary data.</text>
</comment>